<dbReference type="InterPro" id="IPR043502">
    <property type="entry name" value="DNA/RNA_pol_sf"/>
</dbReference>
<organism evidence="1 2">
    <name type="scientific">Araneus ventricosus</name>
    <name type="common">Orbweaver spider</name>
    <name type="synonym">Epeira ventricosa</name>
    <dbReference type="NCBI Taxonomy" id="182803"/>
    <lineage>
        <taxon>Eukaryota</taxon>
        <taxon>Metazoa</taxon>
        <taxon>Ecdysozoa</taxon>
        <taxon>Arthropoda</taxon>
        <taxon>Chelicerata</taxon>
        <taxon>Arachnida</taxon>
        <taxon>Araneae</taxon>
        <taxon>Araneomorphae</taxon>
        <taxon>Entelegynae</taxon>
        <taxon>Araneoidea</taxon>
        <taxon>Araneidae</taxon>
        <taxon>Araneus</taxon>
    </lineage>
</organism>
<keyword evidence="2" id="KW-1185">Reference proteome</keyword>
<dbReference type="InterPro" id="IPR043128">
    <property type="entry name" value="Rev_trsase/Diguanyl_cyclase"/>
</dbReference>
<dbReference type="OrthoDB" id="6432042at2759"/>
<dbReference type="InterPro" id="IPR050951">
    <property type="entry name" value="Retrovirus_Pol_polyprotein"/>
</dbReference>
<reference evidence="1 2" key="1">
    <citation type="journal article" date="2019" name="Sci. Rep.">
        <title>Orb-weaving spider Araneus ventricosus genome elucidates the spidroin gene catalogue.</title>
        <authorList>
            <person name="Kono N."/>
            <person name="Nakamura H."/>
            <person name="Ohtoshi R."/>
            <person name="Moran D.A.P."/>
            <person name="Shinohara A."/>
            <person name="Yoshida Y."/>
            <person name="Fujiwara M."/>
            <person name="Mori M."/>
            <person name="Tomita M."/>
            <person name="Arakawa K."/>
        </authorList>
    </citation>
    <scope>NUCLEOTIDE SEQUENCE [LARGE SCALE GENOMIC DNA]</scope>
</reference>
<dbReference type="PANTHER" id="PTHR37984:SF5">
    <property type="entry name" value="PROTEIN NYNRIN-LIKE"/>
    <property type="match status" value="1"/>
</dbReference>
<dbReference type="GO" id="GO:0071897">
    <property type="term" value="P:DNA biosynthetic process"/>
    <property type="evidence" value="ECO:0007669"/>
    <property type="project" value="UniProtKB-ARBA"/>
</dbReference>
<dbReference type="SUPFAM" id="SSF56672">
    <property type="entry name" value="DNA/RNA polymerases"/>
    <property type="match status" value="1"/>
</dbReference>
<dbReference type="Proteomes" id="UP000499080">
    <property type="component" value="Unassembled WGS sequence"/>
</dbReference>
<evidence type="ECO:0000313" key="2">
    <source>
        <dbReference type="Proteomes" id="UP000499080"/>
    </source>
</evidence>
<dbReference type="PANTHER" id="PTHR37984">
    <property type="entry name" value="PROTEIN CBG26694"/>
    <property type="match status" value="1"/>
</dbReference>
<name>A0A4Y2CLJ6_ARAVE</name>
<dbReference type="Gene3D" id="3.30.70.270">
    <property type="match status" value="1"/>
</dbReference>
<evidence type="ECO:0008006" key="3">
    <source>
        <dbReference type="Google" id="ProtNLM"/>
    </source>
</evidence>
<accession>A0A4Y2CLJ6</accession>
<evidence type="ECO:0000313" key="1">
    <source>
        <dbReference type="EMBL" id="GBM05039.1"/>
    </source>
</evidence>
<comment type="caution">
    <text evidence="1">The sequence shown here is derived from an EMBL/GenBank/DDBJ whole genome shotgun (WGS) entry which is preliminary data.</text>
</comment>
<dbReference type="EMBL" id="BGPR01000210">
    <property type="protein sequence ID" value="GBM05039.1"/>
    <property type="molecule type" value="Genomic_DNA"/>
</dbReference>
<gene>
    <name evidence="1" type="ORF">AVEN_60228_1</name>
</gene>
<dbReference type="AlphaFoldDB" id="A0A4Y2CLJ6"/>
<sequence length="277" mass="31737">MLSAKTYALLRNLVEPDKLKDKSFQALAAILEKQLNPKLLVISERFPFHTRNHVDGESVVEFCAQLKKLSTNFEVNNKRLREVLKRLQYHGLHVNLNKCEFWVNKIEYCGHLIDKDGLHPTEKKVRAILDAPQPTNVTQLKSFLRHIDQMRSIGSNIPLSSDFELRFPSIPESTPPTTEKELLPVYLAPTDEVEPTPTAIIPEHRSKSSTVHPNTADSMPTAVVLRRSTRIRKARNQSNDQYLSVHKDTFSNPPTNRHLEEAVVIDWSKMMKFKATL</sequence>
<protein>
    <recommendedName>
        <fullName evidence="3">Reverse transcriptase domain-containing protein</fullName>
    </recommendedName>
</protein>
<proteinExistence type="predicted"/>